<dbReference type="RefSeq" id="WP_052000365.1">
    <property type="nucleotide sequence ID" value="NZ_BAVS01000002.1"/>
</dbReference>
<dbReference type="OrthoDB" id="43195at2"/>
<evidence type="ECO:0000256" key="2">
    <source>
        <dbReference type="ARBA" id="ARBA00023125"/>
    </source>
</evidence>
<dbReference type="PANTHER" id="PTHR30146:SF149">
    <property type="entry name" value="HTH-TYPE TRANSCRIPTIONAL REGULATOR EBGR"/>
    <property type="match status" value="1"/>
</dbReference>
<accession>W4VFP2</accession>
<keyword evidence="2" id="KW-0238">DNA-binding</keyword>
<dbReference type="Pfam" id="PF00356">
    <property type="entry name" value="LacI"/>
    <property type="match status" value="1"/>
</dbReference>
<dbReference type="SMART" id="SM00354">
    <property type="entry name" value="HTH_LACI"/>
    <property type="match status" value="1"/>
</dbReference>
<dbReference type="InterPro" id="IPR028082">
    <property type="entry name" value="Peripla_BP_I"/>
</dbReference>
<comment type="caution">
    <text evidence="5">The sequence shown here is derived from an EMBL/GenBank/DDBJ whole genome shotgun (WGS) entry which is preliminary data.</text>
</comment>
<dbReference type="CDD" id="cd01392">
    <property type="entry name" value="HTH_LacI"/>
    <property type="match status" value="1"/>
</dbReference>
<dbReference type="GO" id="GO:0000976">
    <property type="term" value="F:transcription cis-regulatory region binding"/>
    <property type="evidence" value="ECO:0007669"/>
    <property type="project" value="TreeGrafter"/>
</dbReference>
<keyword evidence="6" id="KW-1185">Reference proteome</keyword>
<dbReference type="InterPro" id="IPR010982">
    <property type="entry name" value="Lambda_DNA-bd_dom_sf"/>
</dbReference>
<keyword evidence="3" id="KW-0804">Transcription</keyword>
<evidence type="ECO:0000256" key="1">
    <source>
        <dbReference type="ARBA" id="ARBA00023015"/>
    </source>
</evidence>
<dbReference type="Proteomes" id="UP000019102">
    <property type="component" value="Unassembled WGS sequence"/>
</dbReference>
<dbReference type="GO" id="GO:0003700">
    <property type="term" value="F:DNA-binding transcription factor activity"/>
    <property type="evidence" value="ECO:0007669"/>
    <property type="project" value="TreeGrafter"/>
</dbReference>
<name>W4VFP2_9BACI</name>
<dbReference type="SUPFAM" id="SSF53822">
    <property type="entry name" value="Periplasmic binding protein-like I"/>
    <property type="match status" value="1"/>
</dbReference>
<dbReference type="Gene3D" id="3.40.50.2300">
    <property type="match status" value="2"/>
</dbReference>
<gene>
    <name evidence="5" type="ORF">JCM21714_988</name>
</gene>
<proteinExistence type="predicted"/>
<dbReference type="SUPFAM" id="SSF47413">
    <property type="entry name" value="lambda repressor-like DNA-binding domains"/>
    <property type="match status" value="1"/>
</dbReference>
<dbReference type="Gene3D" id="1.10.260.40">
    <property type="entry name" value="lambda repressor-like DNA-binding domains"/>
    <property type="match status" value="1"/>
</dbReference>
<protein>
    <submittedName>
        <fullName evidence="5">Galactose operon repressor</fullName>
    </submittedName>
</protein>
<dbReference type="EMBL" id="BAVS01000002">
    <property type="protein sequence ID" value="GAE92012.1"/>
    <property type="molecule type" value="Genomic_DNA"/>
</dbReference>
<evidence type="ECO:0000313" key="6">
    <source>
        <dbReference type="Proteomes" id="UP000019102"/>
    </source>
</evidence>
<dbReference type="InterPro" id="IPR000843">
    <property type="entry name" value="HTH_LacI"/>
</dbReference>
<sequence>MATIKDIAQKAGVSIATVSRVLNYDSTLSVGETTKKRIFEIAESMSYQKKSTRKKLTRRIAFVHWVTESEELTDLYYMGIRHGIEDEAKEVHLQLLKYTVNDLKEIPSSIDGIIAVGRFSKTQVKQFKAISDHIVLVDSDFEHQGCDAVLTDFQQVLVDAIDHLTEKNITKIGFIGGAKKHSRDPFRQQRISGNIIFDSMPK</sequence>
<reference evidence="5 6" key="1">
    <citation type="journal article" date="2014" name="Genome Announc.">
        <title>Draft Genome Sequence of the Boron-Tolerant and Moderately Halotolerant Bacterium Gracilibacillus boraciitolerans JCM 21714T.</title>
        <authorList>
            <person name="Ahmed I."/>
            <person name="Oshima K."/>
            <person name="Suda W."/>
            <person name="Kitamura K."/>
            <person name="Iida T."/>
            <person name="Ohmori Y."/>
            <person name="Fujiwara T."/>
            <person name="Hattori M."/>
            <person name="Ohkuma M."/>
        </authorList>
    </citation>
    <scope>NUCLEOTIDE SEQUENCE [LARGE SCALE GENOMIC DNA]</scope>
    <source>
        <strain evidence="5 6">JCM 21714</strain>
    </source>
</reference>
<dbReference type="PROSITE" id="PS00356">
    <property type="entry name" value="HTH_LACI_1"/>
    <property type="match status" value="1"/>
</dbReference>
<organism evidence="5 6">
    <name type="scientific">Gracilibacillus boraciitolerans JCM 21714</name>
    <dbReference type="NCBI Taxonomy" id="1298598"/>
    <lineage>
        <taxon>Bacteria</taxon>
        <taxon>Bacillati</taxon>
        <taxon>Bacillota</taxon>
        <taxon>Bacilli</taxon>
        <taxon>Bacillales</taxon>
        <taxon>Bacillaceae</taxon>
        <taxon>Gracilibacillus</taxon>
    </lineage>
</organism>
<dbReference type="AlphaFoldDB" id="W4VFP2"/>
<keyword evidence="1" id="KW-0805">Transcription regulation</keyword>
<dbReference type="PANTHER" id="PTHR30146">
    <property type="entry name" value="LACI-RELATED TRANSCRIPTIONAL REPRESSOR"/>
    <property type="match status" value="1"/>
</dbReference>
<evidence type="ECO:0000256" key="3">
    <source>
        <dbReference type="ARBA" id="ARBA00023163"/>
    </source>
</evidence>
<evidence type="ECO:0000259" key="4">
    <source>
        <dbReference type="PROSITE" id="PS50932"/>
    </source>
</evidence>
<dbReference type="STRING" id="1298598.JCM21714_988"/>
<feature type="domain" description="HTH lacI-type" evidence="4">
    <location>
        <begin position="2"/>
        <end position="58"/>
    </location>
</feature>
<evidence type="ECO:0000313" key="5">
    <source>
        <dbReference type="EMBL" id="GAE92012.1"/>
    </source>
</evidence>
<dbReference type="PROSITE" id="PS50932">
    <property type="entry name" value="HTH_LACI_2"/>
    <property type="match status" value="1"/>
</dbReference>
<dbReference type="PRINTS" id="PR00036">
    <property type="entry name" value="HTHLACI"/>
</dbReference>
<dbReference type="eggNOG" id="COG1609">
    <property type="taxonomic scope" value="Bacteria"/>
</dbReference>